<accession>A0A6G1HAX2</accession>
<organism evidence="3 4">
    <name type="scientific">Aulographum hederae CBS 113979</name>
    <dbReference type="NCBI Taxonomy" id="1176131"/>
    <lineage>
        <taxon>Eukaryota</taxon>
        <taxon>Fungi</taxon>
        <taxon>Dikarya</taxon>
        <taxon>Ascomycota</taxon>
        <taxon>Pezizomycotina</taxon>
        <taxon>Dothideomycetes</taxon>
        <taxon>Pleosporomycetidae</taxon>
        <taxon>Aulographales</taxon>
        <taxon>Aulographaceae</taxon>
    </lineage>
</organism>
<dbReference type="InterPro" id="IPR007111">
    <property type="entry name" value="NACHT_NTPase"/>
</dbReference>
<keyword evidence="4" id="KW-1185">Reference proteome</keyword>
<name>A0A6G1HAX2_9PEZI</name>
<evidence type="ECO:0000313" key="4">
    <source>
        <dbReference type="Proteomes" id="UP000800041"/>
    </source>
</evidence>
<dbReference type="InterPro" id="IPR054471">
    <property type="entry name" value="GPIID_WHD"/>
</dbReference>
<evidence type="ECO:0000313" key="3">
    <source>
        <dbReference type="EMBL" id="KAF1990170.1"/>
    </source>
</evidence>
<protein>
    <submittedName>
        <fullName evidence="3">NACHT-domain-containing protein</fullName>
    </submittedName>
</protein>
<dbReference type="Proteomes" id="UP000800041">
    <property type="component" value="Unassembled WGS sequence"/>
</dbReference>
<dbReference type="AlphaFoldDB" id="A0A6G1HAX2"/>
<dbReference type="OrthoDB" id="3943459at2759"/>
<evidence type="ECO:0000256" key="1">
    <source>
        <dbReference type="ARBA" id="ARBA00022737"/>
    </source>
</evidence>
<dbReference type="PROSITE" id="PS50837">
    <property type="entry name" value="NACHT"/>
    <property type="match status" value="1"/>
</dbReference>
<dbReference type="InterPro" id="IPR056884">
    <property type="entry name" value="NPHP3-like_N"/>
</dbReference>
<dbReference type="PANTHER" id="PTHR10039:SF14">
    <property type="entry name" value="NACHT DOMAIN-CONTAINING PROTEIN"/>
    <property type="match status" value="1"/>
</dbReference>
<proteinExistence type="predicted"/>
<sequence>MALMARQYGLHQVWPPIQADEHDPESPSASVDIVAIHGLDTGSPRTWIAYAVEGNTRSREVHWLEDLDMLPSVIPDARIFTYDWNANTFKEAAEDNLPGHATAFLDKLKQKRHLNAQGRPIIFVASCFGGLLLGEALIQASAKQSKYTELVKSTIGIAFLGTPFRGSGANKAAVVRVRVAKFMHSDYCKLLIRHLDPKNGRYDHLVTNLSALLSEFHIPTRCFYEILPTNYLRAVSNKWFADIVNRSPRVLVDMQSACLGGPLPQQLNVSHAMLNKFRGPNDENFKTVSFQLKTFADDYLDSRLLQNKENKDCLRHLRSTDPRDDKKRIEQTKGGLLHDAYCWILQNDEFKQWRDNQQKPLLWIKSDPGKGKTMLLCGIIDELSKSIGKNGLVSYFFCQGADSRINNAVAVLRGLIYLLITQQPPLISHVRKKYDQAGQALFDDMNTWVSLFGIFTDILQDPRLKPTYFIIDALDECVTDLQQLLDLIVQRSSHSPKVKWIVSSRNWPNIEEELETARQKLRLSLEISADLVTKAVATYIQHKVRQLTGKKHYTDETEKIVRQHLTLHANGTFLWVALVCQSLERVPNWNTLATLRAIPSGLEALYATMIGQVYASKVVDPCKQILAIVSIARRPLALKELAVLVDRPEGNSDDLKSLNEIVGFCGSFLTIREFTVYFVHQSAKDFLLKNQSQTIFPSGSQEMDRTIFSKSLELMSRTLKRDMYHLYTPEIDGLRAFGVAIDEIKQPDQNPLAAAGYPCVYWVDHFCAYAFGENVKQGGDLQDSGTVELFLREKYLYWLEALSLLQSIPEGVASIIKLNGLLQGKAEPHRLIDLVRDARRFILYHRLVIESFPLQLYASALVFSPSDSLIRKYFKQDEPKWIITKPRLWDAGSGALQQTLDVDISVDTLFFSDDGTHVQTNRGSLPIVSFPPARLAVSHQVVSPFIFVKDQWLCSQSVPILWLPPEYRSHCIAVYGGTVGFGYVSGRVTIIELSL</sequence>
<dbReference type="FunFam" id="3.40.50.300:FF:001638">
    <property type="entry name" value="NACHT and WD40 domain protein"/>
    <property type="match status" value="1"/>
</dbReference>
<reference evidence="3" key="1">
    <citation type="journal article" date="2020" name="Stud. Mycol.">
        <title>101 Dothideomycetes genomes: a test case for predicting lifestyles and emergence of pathogens.</title>
        <authorList>
            <person name="Haridas S."/>
            <person name="Albert R."/>
            <person name="Binder M."/>
            <person name="Bloem J."/>
            <person name="Labutti K."/>
            <person name="Salamov A."/>
            <person name="Andreopoulos B."/>
            <person name="Baker S."/>
            <person name="Barry K."/>
            <person name="Bills G."/>
            <person name="Bluhm B."/>
            <person name="Cannon C."/>
            <person name="Castanera R."/>
            <person name="Culley D."/>
            <person name="Daum C."/>
            <person name="Ezra D."/>
            <person name="Gonzalez J."/>
            <person name="Henrissat B."/>
            <person name="Kuo A."/>
            <person name="Liang C."/>
            <person name="Lipzen A."/>
            <person name="Lutzoni F."/>
            <person name="Magnuson J."/>
            <person name="Mondo S."/>
            <person name="Nolan M."/>
            <person name="Ohm R."/>
            <person name="Pangilinan J."/>
            <person name="Park H.-J."/>
            <person name="Ramirez L."/>
            <person name="Alfaro M."/>
            <person name="Sun H."/>
            <person name="Tritt A."/>
            <person name="Yoshinaga Y."/>
            <person name="Zwiers L.-H."/>
            <person name="Turgeon B."/>
            <person name="Goodwin S."/>
            <person name="Spatafora J."/>
            <person name="Crous P."/>
            <person name="Grigoriev I."/>
        </authorList>
    </citation>
    <scope>NUCLEOTIDE SEQUENCE</scope>
    <source>
        <strain evidence="3">CBS 113979</strain>
    </source>
</reference>
<gene>
    <name evidence="3" type="ORF">K402DRAFT_390471</name>
</gene>
<feature type="domain" description="NACHT" evidence="2">
    <location>
        <begin position="360"/>
        <end position="517"/>
    </location>
</feature>
<dbReference type="Gene3D" id="3.40.50.300">
    <property type="entry name" value="P-loop containing nucleotide triphosphate hydrolases"/>
    <property type="match status" value="1"/>
</dbReference>
<dbReference type="Pfam" id="PF22939">
    <property type="entry name" value="WHD_GPIID"/>
    <property type="match status" value="1"/>
</dbReference>
<evidence type="ECO:0000259" key="2">
    <source>
        <dbReference type="PROSITE" id="PS50837"/>
    </source>
</evidence>
<dbReference type="EMBL" id="ML977143">
    <property type="protein sequence ID" value="KAF1990170.1"/>
    <property type="molecule type" value="Genomic_DNA"/>
</dbReference>
<dbReference type="InterPro" id="IPR029058">
    <property type="entry name" value="AB_hydrolase_fold"/>
</dbReference>
<dbReference type="SUPFAM" id="SSF53474">
    <property type="entry name" value="alpha/beta-Hydrolases"/>
    <property type="match status" value="1"/>
</dbReference>
<keyword evidence="1" id="KW-0677">Repeat</keyword>
<dbReference type="Pfam" id="PF24883">
    <property type="entry name" value="NPHP3_N"/>
    <property type="match status" value="1"/>
</dbReference>
<dbReference type="SUPFAM" id="SSF52540">
    <property type="entry name" value="P-loop containing nucleoside triphosphate hydrolases"/>
    <property type="match status" value="1"/>
</dbReference>
<dbReference type="InterPro" id="IPR027417">
    <property type="entry name" value="P-loop_NTPase"/>
</dbReference>
<dbReference type="PANTHER" id="PTHR10039">
    <property type="entry name" value="AMELOGENIN"/>
    <property type="match status" value="1"/>
</dbReference>